<dbReference type="EMBL" id="ASPP01002923">
    <property type="protein sequence ID" value="ETO34035.1"/>
    <property type="molecule type" value="Genomic_DNA"/>
</dbReference>
<name>X6P687_RETFI</name>
<dbReference type="AlphaFoldDB" id="X6P687"/>
<evidence type="ECO:0000313" key="1">
    <source>
        <dbReference type="EMBL" id="ETO34035.1"/>
    </source>
</evidence>
<accession>X6P687</accession>
<proteinExistence type="predicted"/>
<comment type="caution">
    <text evidence="1">The sequence shown here is derived from an EMBL/GenBank/DDBJ whole genome shotgun (WGS) entry which is preliminary data.</text>
</comment>
<protein>
    <submittedName>
        <fullName evidence="1">Uncharacterized protein</fullName>
    </submittedName>
</protein>
<evidence type="ECO:0000313" key="2">
    <source>
        <dbReference type="Proteomes" id="UP000023152"/>
    </source>
</evidence>
<sequence>KDKNNKYFFNFNSSFKGIRINKANHFLPILLDNNNNFFFLFALKKTIRHQSNCNTIFHQINTKNHSNCILENAFMCIWCIDVGGSHTTYNHRYGGGHLIKLYVLMNWSDYKQITIHCHLFRFINIMYNHS</sequence>
<feature type="non-terminal residue" evidence="1">
    <location>
        <position position="1"/>
    </location>
</feature>
<organism evidence="1 2">
    <name type="scientific">Reticulomyxa filosa</name>
    <dbReference type="NCBI Taxonomy" id="46433"/>
    <lineage>
        <taxon>Eukaryota</taxon>
        <taxon>Sar</taxon>
        <taxon>Rhizaria</taxon>
        <taxon>Retaria</taxon>
        <taxon>Foraminifera</taxon>
        <taxon>Monothalamids</taxon>
        <taxon>Reticulomyxidae</taxon>
        <taxon>Reticulomyxa</taxon>
    </lineage>
</organism>
<dbReference type="Proteomes" id="UP000023152">
    <property type="component" value="Unassembled WGS sequence"/>
</dbReference>
<gene>
    <name evidence="1" type="ORF">RFI_03060</name>
</gene>
<keyword evidence="2" id="KW-1185">Reference proteome</keyword>
<reference evidence="1 2" key="1">
    <citation type="journal article" date="2013" name="Curr. Biol.">
        <title>The Genome of the Foraminiferan Reticulomyxa filosa.</title>
        <authorList>
            <person name="Glockner G."/>
            <person name="Hulsmann N."/>
            <person name="Schleicher M."/>
            <person name="Noegel A.A."/>
            <person name="Eichinger L."/>
            <person name="Gallinger C."/>
            <person name="Pawlowski J."/>
            <person name="Sierra R."/>
            <person name="Euteneuer U."/>
            <person name="Pillet L."/>
            <person name="Moustafa A."/>
            <person name="Platzer M."/>
            <person name="Groth M."/>
            <person name="Szafranski K."/>
            <person name="Schliwa M."/>
        </authorList>
    </citation>
    <scope>NUCLEOTIDE SEQUENCE [LARGE SCALE GENOMIC DNA]</scope>
</reference>